<dbReference type="AlphaFoldDB" id="A0AAV4IAD1"/>
<dbReference type="PANTHER" id="PTHR14091:SF0">
    <property type="entry name" value="PERIODIC TRYPTOPHAN PROTEIN 1 HOMOLOG"/>
    <property type="match status" value="1"/>
</dbReference>
<evidence type="ECO:0000256" key="2">
    <source>
        <dbReference type="ARBA" id="ARBA00022574"/>
    </source>
</evidence>
<dbReference type="InterPro" id="IPR001680">
    <property type="entry name" value="WD40_rpt"/>
</dbReference>
<feature type="compositionally biased region" description="Basic and acidic residues" evidence="5">
    <location>
        <begin position="41"/>
        <end position="52"/>
    </location>
</feature>
<dbReference type="PROSITE" id="PS50294">
    <property type="entry name" value="WD_REPEATS_REGION"/>
    <property type="match status" value="2"/>
</dbReference>
<keyword evidence="7" id="KW-1185">Reference proteome</keyword>
<evidence type="ECO:0000256" key="5">
    <source>
        <dbReference type="SAM" id="MobiDB-lite"/>
    </source>
</evidence>
<proteinExistence type="predicted"/>
<keyword evidence="1" id="KW-0597">Phosphoprotein</keyword>
<dbReference type="Pfam" id="PF00400">
    <property type="entry name" value="WD40"/>
    <property type="match status" value="3"/>
</dbReference>
<dbReference type="PROSITE" id="PS50082">
    <property type="entry name" value="WD_REPEATS_2"/>
    <property type="match status" value="2"/>
</dbReference>
<feature type="compositionally biased region" description="Acidic residues" evidence="5">
    <location>
        <begin position="503"/>
        <end position="514"/>
    </location>
</feature>
<name>A0AAV4IAD1_9GAST</name>
<feature type="compositionally biased region" description="Polar residues" evidence="5">
    <location>
        <begin position="83"/>
        <end position="96"/>
    </location>
</feature>
<accession>A0AAV4IAD1</accession>
<dbReference type="SUPFAM" id="SSF50978">
    <property type="entry name" value="WD40 repeat-like"/>
    <property type="match status" value="1"/>
</dbReference>
<dbReference type="InterPro" id="IPR044285">
    <property type="entry name" value="PWP1"/>
</dbReference>
<evidence type="ECO:0000313" key="7">
    <source>
        <dbReference type="Proteomes" id="UP000762676"/>
    </source>
</evidence>
<sequence length="575" mass="64028">MASGNKKNIVPCLAWVKQGCAKRNPDKVALDKEELKKVIEKSQQKLQEKEGLLNDSDNENGSADMDESQEDNFDQAVQKAKQMASSIKTKAPSQSPGKRKASENGEDEDDVVKRYGLDDYDEEEPPSDLMNGIGGLTPFASNDEDPYITLKDDEDSDEEDFVLKPTDNLIALGRITEEAALLEVYIYNAELNNLFIHHDYILPTFPLVLEWMDYDVAEDQPGNFVAMGTMEPDIGIWDLDVVDSLEPVAVLQGDRPQVSKKKKKKAEKKETLLGHSDAVLDLSWNHHVRNVLASASADKTVCLWDLSKGEVASSLTHHEQQVQCVSWHPEESHTLLTGSFDNYAAVVDCRSPSENVKKWKFTGEVERALWNHFNPFNFLASTDKGMLYEVDVRKDKPLFTLSAHEDAVTGVSLSSQIPGLLVTSSPDKHLKVWDIHDSRPSLILNRNLRMDILHCVNCNPDHPFVFAVGANKDFKVWDIRESAAVRSHFLQRMPTALAKECEEDDQDLGPEGEEALGAMAGLRVQGDEDDDAEEEEMLAGDRKVKGAAGTSASADGSEPGKKKKKKKRKKKALDL</sequence>
<keyword evidence="3" id="KW-0677">Repeat</keyword>
<feature type="compositionally biased region" description="Acidic residues" evidence="5">
    <location>
        <begin position="64"/>
        <end position="73"/>
    </location>
</feature>
<feature type="repeat" description="WD" evidence="4">
    <location>
        <begin position="401"/>
        <end position="443"/>
    </location>
</feature>
<dbReference type="InterPro" id="IPR015943">
    <property type="entry name" value="WD40/YVTN_repeat-like_dom_sf"/>
</dbReference>
<feature type="compositionally biased region" description="Acidic residues" evidence="5">
    <location>
        <begin position="527"/>
        <end position="538"/>
    </location>
</feature>
<organism evidence="6 7">
    <name type="scientific">Elysia marginata</name>
    <dbReference type="NCBI Taxonomy" id="1093978"/>
    <lineage>
        <taxon>Eukaryota</taxon>
        <taxon>Metazoa</taxon>
        <taxon>Spiralia</taxon>
        <taxon>Lophotrochozoa</taxon>
        <taxon>Mollusca</taxon>
        <taxon>Gastropoda</taxon>
        <taxon>Heterobranchia</taxon>
        <taxon>Euthyneura</taxon>
        <taxon>Panpulmonata</taxon>
        <taxon>Sacoglossa</taxon>
        <taxon>Placobranchoidea</taxon>
        <taxon>Plakobranchidae</taxon>
        <taxon>Elysia</taxon>
    </lineage>
</organism>
<dbReference type="Proteomes" id="UP000762676">
    <property type="component" value="Unassembled WGS sequence"/>
</dbReference>
<gene>
    <name evidence="6" type="ORF">ElyMa_001238900</name>
</gene>
<dbReference type="InterPro" id="IPR019775">
    <property type="entry name" value="WD40_repeat_CS"/>
</dbReference>
<feature type="region of interest" description="Disordered" evidence="5">
    <location>
        <begin position="41"/>
        <end position="111"/>
    </location>
</feature>
<reference evidence="6 7" key="1">
    <citation type="journal article" date="2021" name="Elife">
        <title>Chloroplast acquisition without the gene transfer in kleptoplastic sea slugs, Plakobranchus ocellatus.</title>
        <authorList>
            <person name="Maeda T."/>
            <person name="Takahashi S."/>
            <person name="Yoshida T."/>
            <person name="Shimamura S."/>
            <person name="Takaki Y."/>
            <person name="Nagai Y."/>
            <person name="Toyoda A."/>
            <person name="Suzuki Y."/>
            <person name="Arimoto A."/>
            <person name="Ishii H."/>
            <person name="Satoh N."/>
            <person name="Nishiyama T."/>
            <person name="Hasebe M."/>
            <person name="Maruyama T."/>
            <person name="Minagawa J."/>
            <person name="Obokata J."/>
            <person name="Shigenobu S."/>
        </authorList>
    </citation>
    <scope>NUCLEOTIDE SEQUENCE [LARGE SCALE GENOMIC DNA]</scope>
</reference>
<dbReference type="EMBL" id="BMAT01002446">
    <property type="protein sequence ID" value="GFS07005.1"/>
    <property type="molecule type" value="Genomic_DNA"/>
</dbReference>
<dbReference type="PANTHER" id="PTHR14091">
    <property type="entry name" value="PERIODIC TRYPTOPHAN PROTEIN 1"/>
    <property type="match status" value="1"/>
</dbReference>
<feature type="compositionally biased region" description="Basic residues" evidence="5">
    <location>
        <begin position="561"/>
        <end position="575"/>
    </location>
</feature>
<dbReference type="GO" id="GO:0005634">
    <property type="term" value="C:nucleus"/>
    <property type="evidence" value="ECO:0007669"/>
    <property type="project" value="TreeGrafter"/>
</dbReference>
<evidence type="ECO:0000256" key="4">
    <source>
        <dbReference type="PROSITE-ProRule" id="PRU00221"/>
    </source>
</evidence>
<feature type="compositionally biased region" description="Low complexity" evidence="5">
    <location>
        <begin position="546"/>
        <end position="557"/>
    </location>
</feature>
<evidence type="ECO:0000256" key="3">
    <source>
        <dbReference type="ARBA" id="ARBA00022737"/>
    </source>
</evidence>
<evidence type="ECO:0000313" key="6">
    <source>
        <dbReference type="EMBL" id="GFS07005.1"/>
    </source>
</evidence>
<dbReference type="PROSITE" id="PS00678">
    <property type="entry name" value="WD_REPEATS_1"/>
    <property type="match status" value="2"/>
</dbReference>
<evidence type="ECO:0000256" key="1">
    <source>
        <dbReference type="ARBA" id="ARBA00022553"/>
    </source>
</evidence>
<dbReference type="Gene3D" id="2.130.10.10">
    <property type="entry name" value="YVTN repeat-like/Quinoprotein amine dehydrogenase"/>
    <property type="match status" value="1"/>
</dbReference>
<dbReference type="SMART" id="SM00320">
    <property type="entry name" value="WD40"/>
    <property type="match status" value="4"/>
</dbReference>
<feature type="repeat" description="WD" evidence="4">
    <location>
        <begin position="272"/>
        <end position="314"/>
    </location>
</feature>
<dbReference type="GO" id="GO:0006364">
    <property type="term" value="P:rRNA processing"/>
    <property type="evidence" value="ECO:0007669"/>
    <property type="project" value="InterPro"/>
</dbReference>
<keyword evidence="2 4" id="KW-0853">WD repeat</keyword>
<comment type="caution">
    <text evidence="6">The sequence shown here is derived from an EMBL/GenBank/DDBJ whole genome shotgun (WGS) entry which is preliminary data.</text>
</comment>
<dbReference type="InterPro" id="IPR036322">
    <property type="entry name" value="WD40_repeat_dom_sf"/>
</dbReference>
<protein>
    <submittedName>
        <fullName evidence="6">Periodic tryptophan protein 1 homolog</fullName>
    </submittedName>
</protein>
<feature type="region of interest" description="Disordered" evidence="5">
    <location>
        <begin position="503"/>
        <end position="575"/>
    </location>
</feature>